<feature type="compositionally biased region" description="Basic residues" evidence="1">
    <location>
        <begin position="55"/>
        <end position="71"/>
    </location>
</feature>
<evidence type="ECO:0000313" key="2">
    <source>
        <dbReference type="EMBL" id="GGI82711.1"/>
    </source>
</evidence>
<dbReference type="EMBL" id="BMPZ01000004">
    <property type="protein sequence ID" value="GGI82711.1"/>
    <property type="molecule type" value="Genomic_DNA"/>
</dbReference>
<protein>
    <submittedName>
        <fullName evidence="2">Uncharacterized protein</fullName>
    </submittedName>
</protein>
<sequence>MSSAFSSLNACLNRSTSLFDCEYSPKMLDFNNNTDDMFDSVSSISIDSHQFKKQLKRKKADKIRQKVRKNRMVLSDKRESKK</sequence>
<reference evidence="2" key="1">
    <citation type="journal article" date="2014" name="Int. J. Syst. Evol. Microbiol.">
        <title>Complete genome sequence of Corynebacterium casei LMG S-19264T (=DSM 44701T), isolated from a smear-ripened cheese.</title>
        <authorList>
            <consortium name="US DOE Joint Genome Institute (JGI-PGF)"/>
            <person name="Walter F."/>
            <person name="Albersmeier A."/>
            <person name="Kalinowski J."/>
            <person name="Ruckert C."/>
        </authorList>
    </citation>
    <scope>NUCLEOTIDE SEQUENCE</scope>
    <source>
        <strain evidence="2">JCM 30804</strain>
    </source>
</reference>
<comment type="caution">
    <text evidence="2">The sequence shown here is derived from an EMBL/GenBank/DDBJ whole genome shotgun (WGS) entry which is preliminary data.</text>
</comment>
<evidence type="ECO:0000256" key="1">
    <source>
        <dbReference type="SAM" id="MobiDB-lite"/>
    </source>
</evidence>
<name>A0A917JRH8_9GAMM</name>
<dbReference type="Proteomes" id="UP000613743">
    <property type="component" value="Unassembled WGS sequence"/>
</dbReference>
<keyword evidence="3" id="KW-1185">Reference proteome</keyword>
<accession>A0A917JRH8</accession>
<proteinExistence type="predicted"/>
<organism evidence="2 3">
    <name type="scientific">Shewanella gelidii</name>
    <dbReference type="NCBI Taxonomy" id="1642821"/>
    <lineage>
        <taxon>Bacteria</taxon>
        <taxon>Pseudomonadati</taxon>
        <taxon>Pseudomonadota</taxon>
        <taxon>Gammaproteobacteria</taxon>
        <taxon>Alteromonadales</taxon>
        <taxon>Shewanellaceae</taxon>
        <taxon>Shewanella</taxon>
    </lineage>
</organism>
<reference evidence="2" key="2">
    <citation type="submission" date="2020-09" db="EMBL/GenBank/DDBJ databases">
        <authorList>
            <person name="Sun Q."/>
            <person name="Ohkuma M."/>
        </authorList>
    </citation>
    <scope>NUCLEOTIDE SEQUENCE</scope>
    <source>
        <strain evidence="2">JCM 30804</strain>
    </source>
</reference>
<feature type="region of interest" description="Disordered" evidence="1">
    <location>
        <begin position="55"/>
        <end position="82"/>
    </location>
</feature>
<dbReference type="AlphaFoldDB" id="A0A917JRH8"/>
<evidence type="ECO:0000313" key="3">
    <source>
        <dbReference type="Proteomes" id="UP000613743"/>
    </source>
</evidence>
<gene>
    <name evidence="2" type="ORF">GCM10009332_19960</name>
</gene>